<dbReference type="EMBL" id="JAEPIV010000004">
    <property type="protein sequence ID" value="MBK4719634.1"/>
    <property type="molecule type" value="Genomic_DNA"/>
</dbReference>
<dbReference type="RefSeq" id="WP_145624313.1">
    <property type="nucleotide sequence ID" value="NZ_JAEPIV010000004.1"/>
</dbReference>
<accession>A0ABS1HXS9</accession>
<dbReference type="PANTHER" id="PTHR23222">
    <property type="entry name" value="PROHIBITIN"/>
    <property type="match status" value="1"/>
</dbReference>
<keyword evidence="7" id="KW-1185">Reference proteome</keyword>
<evidence type="ECO:0000256" key="1">
    <source>
        <dbReference type="ARBA" id="ARBA00004167"/>
    </source>
</evidence>
<comment type="caution">
    <text evidence="6">The sequence shown here is derived from an EMBL/GenBank/DDBJ whole genome shotgun (WGS) entry which is preliminary data.</text>
</comment>
<reference evidence="6 7" key="1">
    <citation type="submission" date="2021-01" db="EMBL/GenBank/DDBJ databases">
        <title>Azospirillum sp. YIM DDC1 draft genome.</title>
        <authorList>
            <person name="Wang Y.-X."/>
        </authorList>
    </citation>
    <scope>NUCLEOTIDE SEQUENCE [LARGE SCALE GENOMIC DNA]</scope>
    <source>
        <strain evidence="6 7">YIM DDC1</strain>
    </source>
</reference>
<sequence>MTTLDQSAEGSVARTPLPARARHWLKRRSVSIYALALALILGFLAIAPAVFVEVPSGHVGVLWLRFFGGTVTDRVYSEGTHLIFPWDRVTMYDVRLRTDIRTYEAVAANGMSMTVNVALRYRVNPPAAGLVHKLAGDDYAEKLVHPEIASLVYEFVSKHNPENFYSINRADIQGFLLREARQQFPTPPTDLQSLKLPPGTTADDYSSVMIRIEDVLVAGVSFPPLVRQAIDRKIEQQQIMEEYDFRIAREIKERDRKRIEAEGVRDFQDIVARNITPEYLRLRGIEATRAFATSSNAKTIIIGGRDGLPVILNTGDDAKSGTAAGSAAGSAAGTAAKEPDGLAGRLSTLDEPPPENTASEAPPDTAGR</sequence>
<evidence type="ECO:0000313" key="6">
    <source>
        <dbReference type="EMBL" id="MBK4719634.1"/>
    </source>
</evidence>
<keyword evidence="4" id="KW-0812">Transmembrane</keyword>
<proteinExistence type="predicted"/>
<dbReference type="InterPro" id="IPR000163">
    <property type="entry name" value="Prohibitin"/>
</dbReference>
<evidence type="ECO:0000256" key="4">
    <source>
        <dbReference type="SAM" id="Phobius"/>
    </source>
</evidence>
<feature type="domain" description="Band 7" evidence="5">
    <location>
        <begin position="53"/>
        <end position="248"/>
    </location>
</feature>
<evidence type="ECO:0000313" key="7">
    <source>
        <dbReference type="Proteomes" id="UP000654452"/>
    </source>
</evidence>
<organism evidence="6 7">
    <name type="scientific">Azospirillum aestuarii</name>
    <dbReference type="NCBI Taxonomy" id="2802052"/>
    <lineage>
        <taxon>Bacteria</taxon>
        <taxon>Pseudomonadati</taxon>
        <taxon>Pseudomonadota</taxon>
        <taxon>Alphaproteobacteria</taxon>
        <taxon>Rhodospirillales</taxon>
        <taxon>Azospirillaceae</taxon>
        <taxon>Azospirillum</taxon>
    </lineage>
</organism>
<dbReference type="Gene3D" id="3.30.479.30">
    <property type="entry name" value="Band 7 domain"/>
    <property type="match status" value="1"/>
</dbReference>
<dbReference type="InterPro" id="IPR001107">
    <property type="entry name" value="Band_7"/>
</dbReference>
<feature type="region of interest" description="Disordered" evidence="3">
    <location>
        <begin position="320"/>
        <end position="368"/>
    </location>
</feature>
<comment type="subcellular location">
    <subcellularLocation>
        <location evidence="1">Membrane</location>
        <topology evidence="1">Single-pass membrane protein</topology>
    </subcellularLocation>
</comment>
<dbReference type="Proteomes" id="UP000654452">
    <property type="component" value="Unassembled WGS sequence"/>
</dbReference>
<evidence type="ECO:0000259" key="5">
    <source>
        <dbReference type="Pfam" id="PF01145"/>
    </source>
</evidence>
<dbReference type="CDD" id="cd03401">
    <property type="entry name" value="SPFH_prohibitin"/>
    <property type="match status" value="1"/>
</dbReference>
<feature type="compositionally biased region" description="Low complexity" evidence="3">
    <location>
        <begin position="320"/>
        <end position="336"/>
    </location>
</feature>
<dbReference type="PANTHER" id="PTHR23222:SF1">
    <property type="entry name" value="PROHIBITIN-2"/>
    <property type="match status" value="1"/>
</dbReference>
<dbReference type="Pfam" id="PF01145">
    <property type="entry name" value="Band_7"/>
    <property type="match status" value="1"/>
</dbReference>
<keyword evidence="4" id="KW-1133">Transmembrane helix</keyword>
<gene>
    <name evidence="6" type="ORF">JJL56_12200</name>
</gene>
<feature type="transmembrane region" description="Helical" evidence="4">
    <location>
        <begin position="30"/>
        <end position="51"/>
    </location>
</feature>
<evidence type="ECO:0000256" key="2">
    <source>
        <dbReference type="ARBA" id="ARBA00023136"/>
    </source>
</evidence>
<dbReference type="InterPro" id="IPR036013">
    <property type="entry name" value="Band_7/SPFH_dom_sf"/>
</dbReference>
<evidence type="ECO:0000256" key="3">
    <source>
        <dbReference type="SAM" id="MobiDB-lite"/>
    </source>
</evidence>
<protein>
    <submittedName>
        <fullName evidence="6">Prohibitin family protein</fullName>
    </submittedName>
</protein>
<name>A0ABS1HXS9_9PROT</name>
<keyword evidence="2 4" id="KW-0472">Membrane</keyword>